<dbReference type="AlphaFoldDB" id="A0AAI9GKE5"/>
<dbReference type="InterPro" id="IPR032466">
    <property type="entry name" value="Metal_Hydrolase"/>
</dbReference>
<evidence type="ECO:0000259" key="3">
    <source>
        <dbReference type="Pfam" id="PF01979"/>
    </source>
</evidence>
<dbReference type="InterPro" id="IPR006680">
    <property type="entry name" value="Amidohydro-rel"/>
</dbReference>
<dbReference type="Gene3D" id="2.30.40.10">
    <property type="entry name" value="Urease, subunit C, domain 1"/>
    <property type="match status" value="1"/>
</dbReference>
<comment type="caution">
    <text evidence="4">The sequence shown here is derived from an EMBL/GenBank/DDBJ whole genome shotgun (WGS) entry which is preliminary data.</text>
</comment>
<accession>A0AAI9GKE5</accession>
<dbReference type="InterPro" id="IPR017700">
    <property type="entry name" value="Aminohydrolase_SsnA"/>
</dbReference>
<evidence type="ECO:0000256" key="2">
    <source>
        <dbReference type="ARBA" id="ARBA00022801"/>
    </source>
</evidence>
<dbReference type="Gene3D" id="3.20.20.140">
    <property type="entry name" value="Metal-dependent hydrolases"/>
    <property type="match status" value="1"/>
</dbReference>
<evidence type="ECO:0000313" key="4">
    <source>
        <dbReference type="EMBL" id="EML1472382.1"/>
    </source>
</evidence>
<proteinExistence type="inferred from homology"/>
<keyword evidence="2" id="KW-0378">Hydrolase</keyword>
<dbReference type="PANTHER" id="PTHR43794:SF11">
    <property type="entry name" value="AMIDOHYDROLASE-RELATED DOMAIN-CONTAINING PROTEIN"/>
    <property type="match status" value="1"/>
</dbReference>
<dbReference type="SUPFAM" id="SSF51556">
    <property type="entry name" value="Metallo-dependent hydrolases"/>
    <property type="match status" value="1"/>
</dbReference>
<evidence type="ECO:0000256" key="1">
    <source>
        <dbReference type="ARBA" id="ARBA00006745"/>
    </source>
</evidence>
<dbReference type="CDD" id="cd01298">
    <property type="entry name" value="ATZ_TRZ_like"/>
    <property type="match status" value="1"/>
</dbReference>
<gene>
    <name evidence="4" type="primary">ssnA</name>
    <name evidence="4" type="ORF">QEG54_003130</name>
</gene>
<dbReference type="InterPro" id="IPR011059">
    <property type="entry name" value="Metal-dep_hydrolase_composite"/>
</dbReference>
<reference evidence="4" key="1">
    <citation type="submission" date="2024-02" db="EMBL/GenBank/DDBJ databases">
        <authorList>
            <consortium name="Clinical and Environmental Microbiology Branch: Whole genome sequencing antimicrobial resistance pathogens in the healthcare setting"/>
        </authorList>
    </citation>
    <scope>NUCLEOTIDE SEQUENCE</scope>
    <source>
        <strain evidence="4">2021DK-00143</strain>
    </source>
</reference>
<dbReference type="NCBIfam" id="NF005540">
    <property type="entry name" value="PRK07203.1"/>
    <property type="match status" value="1"/>
</dbReference>
<dbReference type="PANTHER" id="PTHR43794">
    <property type="entry name" value="AMINOHYDROLASE SSNA-RELATED"/>
    <property type="match status" value="1"/>
</dbReference>
<dbReference type="SUPFAM" id="SSF51338">
    <property type="entry name" value="Composite domain of metallo-dependent hydrolases"/>
    <property type="match status" value="1"/>
</dbReference>
<dbReference type="EMBL" id="ABLOKC030000017">
    <property type="protein sequence ID" value="EML1472382.1"/>
    <property type="molecule type" value="Genomic_DNA"/>
</dbReference>
<name>A0AAI9GKE5_PLUGE</name>
<dbReference type="NCBIfam" id="TIGR03314">
    <property type="entry name" value="Se_ssnA"/>
    <property type="match status" value="1"/>
</dbReference>
<sequence length="442" mass="48999">MVILKNATAAQLYPAKVWENVDIAIENDKILDVGPALSQRYPQAQIKEMRGRLVMPGMVCSHNHFYSGLSRGIQANIAPSPDFISTLKNLWWRLDRALDEESLYYSGLICAMEAVRSGCTAVIDHHASPNYISGSLSQLRNAFIRVGLRGMTCFETTDRNFGSRELRDSVEENIRFAKEIDAARQKGDQPYLVEAHIGAHAPFTVPDEGLAMLGEALKVTGRGLHIHAAEDSYDVSHSHHHYSKDLLVRLDDFGLINSKTLIAHGLYISEADVELLNAKDGFLVHNARSNMNNHVGYNHRLPQIRNLALGTDGIGSDMFEEMKFAFFKHRDAGGPWWPDSFAKALSNGNELLSRNFGAQFGRLEAGCKADLTICDYLPPTPLLAANIAGHIAFGLGSNSVHSVMVNGVMIYEDRQFSFDSAPIFAAAQKVAKRMWERMDALP</sequence>
<protein>
    <submittedName>
        <fullName evidence="4">Aminohydrolase SsnA</fullName>
    </submittedName>
</protein>
<dbReference type="GO" id="GO:0016810">
    <property type="term" value="F:hydrolase activity, acting on carbon-nitrogen (but not peptide) bonds"/>
    <property type="evidence" value="ECO:0007669"/>
    <property type="project" value="InterPro"/>
</dbReference>
<organism evidence="4">
    <name type="scientific">Pluralibacter gergoviae</name>
    <name type="common">Enterobacter gergoviae</name>
    <dbReference type="NCBI Taxonomy" id="61647"/>
    <lineage>
        <taxon>Bacteria</taxon>
        <taxon>Pseudomonadati</taxon>
        <taxon>Pseudomonadota</taxon>
        <taxon>Gammaproteobacteria</taxon>
        <taxon>Enterobacterales</taxon>
        <taxon>Enterobacteriaceae</taxon>
        <taxon>Pluralibacter</taxon>
    </lineage>
</organism>
<feature type="domain" description="Amidohydrolase-related" evidence="3">
    <location>
        <begin position="53"/>
        <end position="408"/>
    </location>
</feature>
<comment type="similarity">
    <text evidence="1">Belongs to the metallo-dependent hydrolases superfamily. ATZ/TRZ family.</text>
</comment>
<dbReference type="InterPro" id="IPR050287">
    <property type="entry name" value="MTA/SAH_deaminase"/>
</dbReference>
<dbReference type="RefSeq" id="WP_172731972.1">
    <property type="nucleotide sequence ID" value="NZ_CACVCI010000001.1"/>
</dbReference>
<dbReference type="Pfam" id="PF01979">
    <property type="entry name" value="Amidohydro_1"/>
    <property type="match status" value="1"/>
</dbReference>